<dbReference type="SUPFAM" id="SSF52540">
    <property type="entry name" value="P-loop containing nucleoside triphosphate hydrolases"/>
    <property type="match status" value="1"/>
</dbReference>
<proteinExistence type="predicted"/>
<dbReference type="InterPro" id="IPR027417">
    <property type="entry name" value="P-loop_NTPase"/>
</dbReference>
<evidence type="ECO:0000313" key="1">
    <source>
        <dbReference type="EMBL" id="ASP39053.1"/>
    </source>
</evidence>
<dbReference type="Proteomes" id="UP000202440">
    <property type="component" value="Chromosome"/>
</dbReference>
<protein>
    <submittedName>
        <fullName evidence="1">Uncharacterized protein</fullName>
    </submittedName>
</protein>
<dbReference type="KEGG" id="bsan:CHH28_10345"/>
<dbReference type="Gene3D" id="3.40.50.300">
    <property type="entry name" value="P-loop containing nucleotide triphosphate hydrolases"/>
    <property type="match status" value="1"/>
</dbReference>
<reference evidence="1 2" key="1">
    <citation type="submission" date="2017-07" db="EMBL/GenBank/DDBJ databases">
        <title>Annotated genome sequence of Bacterioplanes sanyensis isolated from Red Sea.</title>
        <authorList>
            <person name="Rehman Z.U."/>
        </authorList>
    </citation>
    <scope>NUCLEOTIDE SEQUENCE [LARGE SCALE GENOMIC DNA]</scope>
    <source>
        <strain evidence="1 2">NV9</strain>
    </source>
</reference>
<organism evidence="1 2">
    <name type="scientific">Bacterioplanes sanyensis</name>
    <dbReference type="NCBI Taxonomy" id="1249553"/>
    <lineage>
        <taxon>Bacteria</taxon>
        <taxon>Pseudomonadati</taxon>
        <taxon>Pseudomonadota</taxon>
        <taxon>Gammaproteobacteria</taxon>
        <taxon>Oceanospirillales</taxon>
        <taxon>Oceanospirillaceae</taxon>
        <taxon>Bacterioplanes</taxon>
    </lineage>
</organism>
<evidence type="ECO:0000313" key="2">
    <source>
        <dbReference type="Proteomes" id="UP000202440"/>
    </source>
</evidence>
<keyword evidence="2" id="KW-1185">Reference proteome</keyword>
<dbReference type="AlphaFoldDB" id="A0A222FLF9"/>
<name>A0A222FLF9_9GAMM</name>
<accession>A0A222FLF9</accession>
<gene>
    <name evidence="1" type="ORF">CHH28_10345</name>
</gene>
<dbReference type="EMBL" id="CP022530">
    <property type="protein sequence ID" value="ASP39053.1"/>
    <property type="molecule type" value="Genomic_DNA"/>
</dbReference>
<sequence>MENSGVFIEQAEYIQPADFIEWSSDHPSEAVIIKRLTQSGAKLLTGPRGCGKTTLMLKAYNKLSKKGVSGAFPVYVNFKSSLKLEPVYKSKANGGFWFSQWMYLKIYEGIYSSFKDMGYSDQLDLKVELDTAKKVLGLLELGEIDKAEKEKIELTTYDLEEDIDYVMSITGKPRCVLLLDDAAHAFSPEQQHDFFEFFRKIKNRRVSPKAAIYPGVTNFPPTFNVGHDAEEINAWVNPEGDNYMWFMTTMLSRRLPQAVYERLSKEESLLTIMCYSAFGIPRILLNMVRSFYSEEEVGGSVEYKISLNRTKLMAQVKDSNKRALAVYASLEKKLPTYINYVEEGDVVIGRIIDLIKTYNKEKSINRKSISIAVKKELSSDLKKILGFFQYAGLASHKGQVSRGEKGVFEIYIINLAALVDNNAILATKAAKTDDIAIALKSRNAHEFTRTKSDYLIPENNEPLKLKMPACQSCGEERSSDEARFCSNCGAPLKTASIYEELVNESIDVLPLTPSRIKSIKSKSGIRLVRDILHDIGHKEIRTVPQIGSFWAAKIYQLAEEYIS</sequence>